<reference evidence="7 8" key="1">
    <citation type="submission" date="2021-06" db="EMBL/GenBank/DDBJ databases">
        <authorList>
            <person name="Palmer J.M."/>
        </authorList>
    </citation>
    <scope>NUCLEOTIDE SEQUENCE [LARGE SCALE GENOMIC DNA]</scope>
    <source>
        <strain evidence="7 8">MEX-2019</strain>
        <tissue evidence="7">Muscle</tissue>
    </source>
</reference>
<dbReference type="Gene3D" id="1.10.418.10">
    <property type="entry name" value="Calponin-like domain"/>
    <property type="match status" value="1"/>
</dbReference>
<dbReference type="InterPro" id="IPR043936">
    <property type="entry name" value="HOOK_N"/>
</dbReference>
<dbReference type="GO" id="GO:0008017">
    <property type="term" value="F:microtubule binding"/>
    <property type="evidence" value="ECO:0007669"/>
    <property type="project" value="TreeGrafter"/>
</dbReference>
<feature type="region of interest" description="Disordered" evidence="5">
    <location>
        <begin position="758"/>
        <end position="781"/>
    </location>
</feature>
<dbReference type="SUPFAM" id="SSF116907">
    <property type="entry name" value="Hook domain"/>
    <property type="match status" value="1"/>
</dbReference>
<feature type="coiled-coil region" evidence="4">
    <location>
        <begin position="992"/>
        <end position="1033"/>
    </location>
</feature>
<name>A0AAV9SFJ0_9TELE</name>
<dbReference type="GO" id="GO:0005813">
    <property type="term" value="C:centrosome"/>
    <property type="evidence" value="ECO:0007669"/>
    <property type="project" value="TreeGrafter"/>
</dbReference>
<feature type="region of interest" description="Disordered" evidence="5">
    <location>
        <begin position="1723"/>
        <end position="1825"/>
    </location>
</feature>
<dbReference type="PANTHER" id="PTHR18947">
    <property type="entry name" value="HOOK PROTEINS"/>
    <property type="match status" value="1"/>
</dbReference>
<feature type="compositionally biased region" description="Basic and acidic residues" evidence="5">
    <location>
        <begin position="1343"/>
        <end position="1368"/>
    </location>
</feature>
<feature type="region of interest" description="Disordered" evidence="5">
    <location>
        <begin position="1183"/>
        <end position="1202"/>
    </location>
</feature>
<feature type="region of interest" description="Disordered" evidence="5">
    <location>
        <begin position="934"/>
        <end position="972"/>
    </location>
</feature>
<feature type="compositionally biased region" description="Pro residues" evidence="5">
    <location>
        <begin position="1372"/>
        <end position="1391"/>
    </location>
</feature>
<sequence length="1825" mass="208038">MLTQVFCLLPLGNCLRKHLDQNLETLQQLIVMPLPNILHVAKDPISAKSMEELKSLLLLILGCAVQCERKEEMIEKIKLLDIETQAAIVSHIQEVTHNQLNVLDLSWMEDGAELVPEELEPLSRNMAVSLRQLIDQRDKATEVILDLTQERDYLSSQQPQEGSRRPSSQGGGPISGGPGLNHVGLAVTELTKEEKQHLSVELADAKAKLRRYRQELEEKTEQLMDSKHEVERLDQELQKLKQENQSLSCEARSVRVYRDEVDSLRERAARVDRLEAELSRCKEKLNDVHFYKTRVEELRDDNMTLLDTKVLLEEQLAAARGRCDKLHTLEKDNLLLRAKIHDLEMERDNERRRLEELVEENMLLEIGQKQSMNESAHLGWELEQLTKNHDGPTPESRKSLVLELNECVSSRVLKLEKENRELQAALERLKEENHLRQEQQLHTQELDRENQSLSNKLERLQGLLDQERLTNQDMESLGEELLKEKQNLELEMHALRADKDRQISELESEKQHLSEAVKSLQDRAQSNTEARVREVEAKNRLLHQSITDTSSRLASLETQLKVVSEEAERLRERAGRCEEADREVTRLERSREALNREVASLRACSERSEALERQVTSLEQEVLRLKREAEEAQKELQRVAKQEAENGLLSKENLELRCSMENLRSSSARLPSLQEELKEAQRETQEVQRRLEEARKEVQGEKKRAERLELNLSALNQIKHHLEEELERSREERLEVDNKIRETKTREEGLSRELEDLKEERRRREEGDEERKKLQLDLEQSEKSRKQLEKENWRIRTLLEAKEVELEEKSSRASASVKEGAALRKEVERLKEASVKAKEQERENKELQKQATIDKKTLATLREELVSEKLNVQQQNVELERLNEELERIGLNREKLLQQEHTLEDRFRLLESRLEETVQQTMKLKEEKISSLEKKLEESNALNVSLRNELTPSQRQQQKKESSQQQGSDSEHGATAELLRIKDHLITVEKSNASLQTENSLLKEQLKQLESHNTSLNNQMAALQRHATTLQEQNSALHTQTAKLQVENSTVSSQSASLMAQNAVLQGQVTALETEVESWQRQRDEAWRARESVLSDHERLLSVHERQAHEYEQLISQHAALKGKQRALESEHRTLHSKYCSLLQQKEKWEEHQGRGQKEKEELKQEVQKNRLLQQENLQLKSEVDRLTQSQSQHAEQSEGLHQRVNELKSSLSLAQQEVSQWMARHDSLMEQHQNLDITMTKLDNHCELLSRLKGNLEEENHHLLSQINLLGQQNHTLLERSMESKDLYHQEQKLYIDKLNALRRQKEKLEEKIMDQYKFYDPSPKKRSQWSGAKALVKLIKPRKESSRERGADRDKEAERNRERAKSAPDIPLPATPSLLPPETPPPAPPRTGSDSHSNHSNHNTSSSLGPQSPAVTPISRGLTDRGRGVHGSSSESVNGDDAHGQIHRSRLSSTPNLLSQTCTSRPGPVVNRRPRGLLDEDSVFGGRPGSGDFSRNTSSSSSPVACRDTSDRQPHSASLSSDDVVGLSQSQQSLSRSSTLPYDHKPQRAQPQRGGGARAKPRPGSPGSEMVTLEEFLQESNLLSPPLLSTGSTDELMADYFTRSPAPSASSARDQVTPTSYVSPTIQPSNQRPGQSVKPSPRQPVGQSPASSQTVIQRTGQSLSRAFSLASADLLCSQGPDSYRGNKVDGVVRRQGGGGTQHERPVSARFAASDFLSPTIHHSTSLNLQTERSAERERDRGRTISRNSHRAEVAMVTPVRPMKPDEASEGGDVLREGPPGDSFHSNKEGDRVQSGSLERPKSTPASPDPNNDPQTVWYEYGCV</sequence>
<evidence type="ECO:0000313" key="8">
    <source>
        <dbReference type="Proteomes" id="UP001311232"/>
    </source>
</evidence>
<evidence type="ECO:0000256" key="2">
    <source>
        <dbReference type="ARBA" id="ARBA00022490"/>
    </source>
</evidence>
<feature type="region of interest" description="Disordered" evidence="5">
    <location>
        <begin position="1680"/>
        <end position="1708"/>
    </location>
</feature>
<feature type="compositionally biased region" description="Low complexity" evidence="5">
    <location>
        <begin position="1396"/>
        <end position="1409"/>
    </location>
</feature>
<gene>
    <name evidence="7" type="ORF">CRENBAI_005082</name>
</gene>
<evidence type="ECO:0000259" key="6">
    <source>
        <dbReference type="Pfam" id="PF19047"/>
    </source>
</evidence>
<evidence type="ECO:0000256" key="5">
    <source>
        <dbReference type="SAM" id="MobiDB-lite"/>
    </source>
</evidence>
<dbReference type="PANTHER" id="PTHR18947:SF31">
    <property type="entry name" value="PROTEIN DAPLE"/>
    <property type="match status" value="1"/>
</dbReference>
<feature type="compositionally biased region" description="Polar residues" evidence="5">
    <location>
        <begin position="1615"/>
        <end position="1640"/>
    </location>
</feature>
<evidence type="ECO:0000256" key="4">
    <source>
        <dbReference type="SAM" id="Coils"/>
    </source>
</evidence>
<keyword evidence="8" id="KW-1185">Reference proteome</keyword>
<dbReference type="InterPro" id="IPR036872">
    <property type="entry name" value="CH_dom_sf"/>
</dbReference>
<dbReference type="GO" id="GO:0051959">
    <property type="term" value="F:dynein light intermediate chain binding"/>
    <property type="evidence" value="ECO:0007669"/>
    <property type="project" value="TreeGrafter"/>
</dbReference>
<protein>
    <recommendedName>
        <fullName evidence="6">HOOK N-terminal domain-containing protein</fullName>
    </recommendedName>
</protein>
<feature type="region of interest" description="Disordered" evidence="5">
    <location>
        <begin position="1606"/>
        <end position="1661"/>
    </location>
</feature>
<feature type="region of interest" description="Disordered" evidence="5">
    <location>
        <begin position="151"/>
        <end position="182"/>
    </location>
</feature>
<feature type="compositionally biased region" description="Polar residues" evidence="5">
    <location>
        <begin position="1805"/>
        <end position="1816"/>
    </location>
</feature>
<proteinExistence type="predicted"/>
<feature type="compositionally biased region" description="Polar residues" evidence="5">
    <location>
        <begin position="940"/>
        <end position="952"/>
    </location>
</feature>
<dbReference type="Gene3D" id="6.10.250.3110">
    <property type="match status" value="1"/>
</dbReference>
<feature type="domain" description="HOOK N-terminal" evidence="6">
    <location>
        <begin position="32"/>
        <end position="94"/>
    </location>
</feature>
<feature type="compositionally biased region" description="Polar residues" evidence="5">
    <location>
        <begin position="1647"/>
        <end position="1661"/>
    </location>
</feature>
<feature type="compositionally biased region" description="Polar residues" evidence="5">
    <location>
        <begin position="1723"/>
        <end position="1733"/>
    </location>
</feature>
<dbReference type="GO" id="GO:0005737">
    <property type="term" value="C:cytoplasm"/>
    <property type="evidence" value="ECO:0007669"/>
    <property type="project" value="UniProtKB-SubCell"/>
</dbReference>
<keyword evidence="3 4" id="KW-0175">Coiled coil</keyword>
<dbReference type="GO" id="GO:0031122">
    <property type="term" value="P:cytoplasmic microtubule organization"/>
    <property type="evidence" value="ECO:0007669"/>
    <property type="project" value="TreeGrafter"/>
</dbReference>
<feature type="region of interest" description="Disordered" evidence="5">
    <location>
        <begin position="1342"/>
        <end position="1571"/>
    </location>
</feature>
<feature type="compositionally biased region" description="Polar residues" evidence="5">
    <location>
        <begin position="1495"/>
        <end position="1505"/>
    </location>
</feature>
<feature type="compositionally biased region" description="Low complexity" evidence="5">
    <location>
        <begin position="1518"/>
        <end position="1540"/>
    </location>
</feature>
<feature type="coiled-coil region" evidence="4">
    <location>
        <begin position="1293"/>
        <end position="1320"/>
    </location>
</feature>
<comment type="caution">
    <text evidence="7">The sequence shown here is derived from an EMBL/GenBank/DDBJ whole genome shotgun (WGS) entry which is preliminary data.</text>
</comment>
<feature type="compositionally biased region" description="Gly residues" evidence="5">
    <location>
        <begin position="169"/>
        <end position="179"/>
    </location>
</feature>
<feature type="compositionally biased region" description="Polar residues" evidence="5">
    <location>
        <begin position="1453"/>
        <end position="1466"/>
    </location>
</feature>
<dbReference type="EMBL" id="JAHHUM010000422">
    <property type="protein sequence ID" value="KAK5619923.1"/>
    <property type="molecule type" value="Genomic_DNA"/>
</dbReference>
<evidence type="ECO:0000313" key="7">
    <source>
        <dbReference type="EMBL" id="KAK5619923.1"/>
    </source>
</evidence>
<evidence type="ECO:0000256" key="1">
    <source>
        <dbReference type="ARBA" id="ARBA00004496"/>
    </source>
</evidence>
<feature type="compositionally biased region" description="Basic and acidic residues" evidence="5">
    <location>
        <begin position="1734"/>
        <end position="1744"/>
    </location>
</feature>
<feature type="coiled-coil region" evidence="4">
    <location>
        <begin position="195"/>
        <end position="360"/>
    </location>
</feature>
<organism evidence="7 8">
    <name type="scientific">Crenichthys baileyi</name>
    <name type="common">White River springfish</name>
    <dbReference type="NCBI Taxonomy" id="28760"/>
    <lineage>
        <taxon>Eukaryota</taxon>
        <taxon>Metazoa</taxon>
        <taxon>Chordata</taxon>
        <taxon>Craniata</taxon>
        <taxon>Vertebrata</taxon>
        <taxon>Euteleostomi</taxon>
        <taxon>Actinopterygii</taxon>
        <taxon>Neopterygii</taxon>
        <taxon>Teleostei</taxon>
        <taxon>Neoteleostei</taxon>
        <taxon>Acanthomorphata</taxon>
        <taxon>Ovalentaria</taxon>
        <taxon>Atherinomorphae</taxon>
        <taxon>Cyprinodontiformes</taxon>
        <taxon>Goodeidae</taxon>
        <taxon>Crenichthys</taxon>
    </lineage>
</organism>
<dbReference type="GO" id="GO:0030705">
    <property type="term" value="P:cytoskeleton-dependent intracellular transport"/>
    <property type="evidence" value="ECO:0007669"/>
    <property type="project" value="InterPro"/>
</dbReference>
<dbReference type="Pfam" id="PF19047">
    <property type="entry name" value="HOOK_N"/>
    <property type="match status" value="1"/>
</dbReference>
<keyword evidence="2" id="KW-0963">Cytoplasm</keyword>
<accession>A0AAV9SFJ0</accession>
<evidence type="ECO:0000256" key="3">
    <source>
        <dbReference type="ARBA" id="ARBA00023054"/>
    </source>
</evidence>
<comment type="subcellular location">
    <subcellularLocation>
        <location evidence="1">Cytoplasm</location>
    </subcellularLocation>
</comment>
<dbReference type="Proteomes" id="UP001311232">
    <property type="component" value="Unassembled WGS sequence"/>
</dbReference>